<sequence length="209" mass="24014">MIENGDENNEIKLNILDTIMMISTAWDAVEIKLNILDTIMMISTAWDAVSQNIIVNCCRHAGFLPSVAIREEDHFEDEDNIPLTQLIREAYVVDTDSNVTFDDFVDVDKDLATWGELNDEDLVMNSKGLQTEEETYEIDEDQDDPGMEFEPPSRLEAIKALKIVRNHISFNDKLNEVYIKNVIILERPLEVYYFLQSSTQTKITDVFGK</sequence>
<evidence type="ECO:0000313" key="1">
    <source>
        <dbReference type="EMBL" id="KAK9731070.1"/>
    </source>
</evidence>
<gene>
    <name evidence="1" type="ORF">QE152_g14003</name>
</gene>
<evidence type="ECO:0008006" key="3">
    <source>
        <dbReference type="Google" id="ProtNLM"/>
    </source>
</evidence>
<dbReference type="EMBL" id="JASPKY010000138">
    <property type="protein sequence ID" value="KAK9731070.1"/>
    <property type="molecule type" value="Genomic_DNA"/>
</dbReference>
<comment type="caution">
    <text evidence="1">The sequence shown here is derived from an EMBL/GenBank/DDBJ whole genome shotgun (WGS) entry which is preliminary data.</text>
</comment>
<organism evidence="1 2">
    <name type="scientific">Popillia japonica</name>
    <name type="common">Japanese beetle</name>
    <dbReference type="NCBI Taxonomy" id="7064"/>
    <lineage>
        <taxon>Eukaryota</taxon>
        <taxon>Metazoa</taxon>
        <taxon>Ecdysozoa</taxon>
        <taxon>Arthropoda</taxon>
        <taxon>Hexapoda</taxon>
        <taxon>Insecta</taxon>
        <taxon>Pterygota</taxon>
        <taxon>Neoptera</taxon>
        <taxon>Endopterygota</taxon>
        <taxon>Coleoptera</taxon>
        <taxon>Polyphaga</taxon>
        <taxon>Scarabaeiformia</taxon>
        <taxon>Scarabaeidae</taxon>
        <taxon>Rutelinae</taxon>
        <taxon>Popillia</taxon>
    </lineage>
</organism>
<dbReference type="AlphaFoldDB" id="A0AAW1LAD4"/>
<dbReference type="Proteomes" id="UP001458880">
    <property type="component" value="Unassembled WGS sequence"/>
</dbReference>
<keyword evidence="2" id="KW-1185">Reference proteome</keyword>
<evidence type="ECO:0000313" key="2">
    <source>
        <dbReference type="Proteomes" id="UP001458880"/>
    </source>
</evidence>
<accession>A0AAW1LAD4</accession>
<protein>
    <recommendedName>
        <fullName evidence="3">DDE-1 domain-containing protein</fullName>
    </recommendedName>
</protein>
<proteinExistence type="predicted"/>
<name>A0AAW1LAD4_POPJA</name>
<reference evidence="1 2" key="1">
    <citation type="journal article" date="2024" name="BMC Genomics">
        <title>De novo assembly and annotation of Popillia japonica's genome with initial clues to its potential as an invasive pest.</title>
        <authorList>
            <person name="Cucini C."/>
            <person name="Boschi S."/>
            <person name="Funari R."/>
            <person name="Cardaioli E."/>
            <person name="Iannotti N."/>
            <person name="Marturano G."/>
            <person name="Paoli F."/>
            <person name="Bruttini M."/>
            <person name="Carapelli A."/>
            <person name="Frati F."/>
            <person name="Nardi F."/>
        </authorList>
    </citation>
    <scope>NUCLEOTIDE SEQUENCE [LARGE SCALE GENOMIC DNA]</scope>
    <source>
        <strain evidence="1">DMR45628</strain>
    </source>
</reference>